<dbReference type="InterPro" id="IPR012938">
    <property type="entry name" value="Glc/Sorbosone_DH"/>
</dbReference>
<protein>
    <submittedName>
        <fullName evidence="2">PQQ-dependent sugar dehydrogenase</fullName>
    </submittedName>
</protein>
<reference evidence="2" key="2">
    <citation type="submission" date="2021-08" db="EMBL/GenBank/DDBJ databases">
        <authorList>
            <person name="Dalcin Martins P."/>
        </authorList>
    </citation>
    <scope>NUCLEOTIDE SEQUENCE</scope>
    <source>
        <strain evidence="2">MAG_39</strain>
    </source>
</reference>
<name>A0A953LZ23_9BACT</name>
<dbReference type="SUPFAM" id="SSF50952">
    <property type="entry name" value="Soluble quinoprotein glucose dehydrogenase"/>
    <property type="match status" value="1"/>
</dbReference>
<dbReference type="AlphaFoldDB" id="A0A953LZ23"/>
<dbReference type="PANTHER" id="PTHR19328">
    <property type="entry name" value="HEDGEHOG-INTERACTING PROTEIN"/>
    <property type="match status" value="1"/>
</dbReference>
<evidence type="ECO:0000259" key="1">
    <source>
        <dbReference type="Pfam" id="PF07995"/>
    </source>
</evidence>
<dbReference type="PANTHER" id="PTHR19328:SF13">
    <property type="entry name" value="HIPL1 PROTEIN"/>
    <property type="match status" value="1"/>
</dbReference>
<reference evidence="2" key="1">
    <citation type="journal article" date="2021" name="bioRxiv">
        <title>Unraveling nitrogen, sulfur and carbon metabolic pathways and microbial community transcriptional responses to substrate deprivation and toxicity stresses in a bioreactor mimicking anoxic brackish coastal sediment conditions.</title>
        <authorList>
            <person name="Martins P.D."/>
            <person name="Echeveste M.J."/>
            <person name="Arshad A."/>
            <person name="Kurth J."/>
            <person name="Ouboter H."/>
            <person name="Jetten M.S.M."/>
            <person name="Welte C.U."/>
        </authorList>
    </citation>
    <scope>NUCLEOTIDE SEQUENCE</scope>
    <source>
        <strain evidence="2">MAG_39</strain>
    </source>
</reference>
<evidence type="ECO:0000313" key="3">
    <source>
        <dbReference type="Proteomes" id="UP000705867"/>
    </source>
</evidence>
<dbReference type="PROSITE" id="PS51257">
    <property type="entry name" value="PROKAR_LIPOPROTEIN"/>
    <property type="match status" value="1"/>
</dbReference>
<dbReference type="InterPro" id="IPR011041">
    <property type="entry name" value="Quinoprot_gluc/sorb_DH_b-prop"/>
</dbReference>
<feature type="domain" description="Glucose/Sorbosone dehydrogenase" evidence="1">
    <location>
        <begin position="49"/>
        <end position="366"/>
    </location>
</feature>
<dbReference type="EMBL" id="JAIOIV010000017">
    <property type="protein sequence ID" value="MBZ0155029.1"/>
    <property type="molecule type" value="Genomic_DNA"/>
</dbReference>
<sequence length="382" mass="42553">MRKTVPLLLIIHLLVFACSQKVGGKSPQPEDVFLPEGDRVRVAVWVESLEIPWSLVFLPDGRALVSERPGRIRLIQEGKLRETSYAEIDAAHTGEAGLMGLAIHPDFPRKPYIYAMHTFRKDGGLYNKVVRLKDKGERGDIDRIVFDGIPGARLHDGGRIAFGPDGMLYITTGENFKADFAQDLSSPAGKILRITPEGEIPSDNPFRGSPVYSYGHRNPQGIAWHPRTGKLFASEHGPSGEFGRFGYDEINIIVKGGNYGWPRTAGGPGEKPYVDPILVWKKTTPPSGIAFYRGNLFPHMKGDLFVSTLRGRALIRIRLDRAAGRVERIERWFASDHETGTYGRLRDVVEGPDGALYFLTNNRDGRGNPRPGDDKIYRIVPK</sequence>
<dbReference type="InterPro" id="IPR011042">
    <property type="entry name" value="6-blade_b-propeller_TolB-like"/>
</dbReference>
<dbReference type="Proteomes" id="UP000705867">
    <property type="component" value="Unassembled WGS sequence"/>
</dbReference>
<dbReference type="Gene3D" id="2.120.10.30">
    <property type="entry name" value="TolB, C-terminal domain"/>
    <property type="match status" value="1"/>
</dbReference>
<accession>A0A953LZ23</accession>
<gene>
    <name evidence="2" type="ORF">K8I29_02295</name>
</gene>
<proteinExistence type="predicted"/>
<organism evidence="2 3">
    <name type="scientific">Candidatus Nitrobium versatile</name>
    <dbReference type="NCBI Taxonomy" id="2884831"/>
    <lineage>
        <taxon>Bacteria</taxon>
        <taxon>Pseudomonadati</taxon>
        <taxon>Nitrospirota</taxon>
        <taxon>Nitrospiria</taxon>
        <taxon>Nitrospirales</taxon>
        <taxon>Nitrospiraceae</taxon>
        <taxon>Candidatus Nitrobium</taxon>
    </lineage>
</organism>
<evidence type="ECO:0000313" key="2">
    <source>
        <dbReference type="EMBL" id="MBZ0155029.1"/>
    </source>
</evidence>
<comment type="caution">
    <text evidence="2">The sequence shown here is derived from an EMBL/GenBank/DDBJ whole genome shotgun (WGS) entry which is preliminary data.</text>
</comment>
<dbReference type="Pfam" id="PF07995">
    <property type="entry name" value="GSDH"/>
    <property type="match status" value="1"/>
</dbReference>